<evidence type="ECO:0000313" key="1">
    <source>
        <dbReference type="EMBL" id="DAD25015.1"/>
    </source>
</evidence>
<proteinExistence type="predicted"/>
<protein>
    <submittedName>
        <fullName evidence="1">Uncharacterized protein</fullName>
    </submittedName>
</protein>
<evidence type="ECO:0000313" key="2">
    <source>
        <dbReference type="Proteomes" id="UP000607653"/>
    </source>
</evidence>
<sequence length="66" mass="7604">MLPGRAYKEMEILWRGPWGATNRCSDFRSLAQTQVCLKFIPMIHPFIHNQYAGYGVFVEDSNGEKP</sequence>
<dbReference type="Proteomes" id="UP000607653">
    <property type="component" value="Unassembled WGS sequence"/>
</dbReference>
<accession>A0A822Y1Q9</accession>
<gene>
    <name evidence="1" type="ORF">HUJ06_026479</name>
</gene>
<dbReference type="AlphaFoldDB" id="A0A822Y1Q9"/>
<comment type="caution">
    <text evidence="1">The sequence shown here is derived from an EMBL/GenBank/DDBJ whole genome shotgun (WGS) entry which is preliminary data.</text>
</comment>
<keyword evidence="2" id="KW-1185">Reference proteome</keyword>
<dbReference type="EMBL" id="DUZY01000001">
    <property type="protein sequence ID" value="DAD25015.1"/>
    <property type="molecule type" value="Genomic_DNA"/>
</dbReference>
<organism evidence="1 2">
    <name type="scientific">Nelumbo nucifera</name>
    <name type="common">Sacred lotus</name>
    <dbReference type="NCBI Taxonomy" id="4432"/>
    <lineage>
        <taxon>Eukaryota</taxon>
        <taxon>Viridiplantae</taxon>
        <taxon>Streptophyta</taxon>
        <taxon>Embryophyta</taxon>
        <taxon>Tracheophyta</taxon>
        <taxon>Spermatophyta</taxon>
        <taxon>Magnoliopsida</taxon>
        <taxon>Proteales</taxon>
        <taxon>Nelumbonaceae</taxon>
        <taxon>Nelumbo</taxon>
    </lineage>
</organism>
<name>A0A822Y1Q9_NELNU</name>
<reference evidence="1 2" key="1">
    <citation type="journal article" date="2020" name="Mol. Biol. Evol.">
        <title>Distinct Expression and Methylation Patterns for Genes with Different Fates following a Single Whole-Genome Duplication in Flowering Plants.</title>
        <authorList>
            <person name="Shi T."/>
            <person name="Rahmani R.S."/>
            <person name="Gugger P.F."/>
            <person name="Wang M."/>
            <person name="Li H."/>
            <person name="Zhang Y."/>
            <person name="Li Z."/>
            <person name="Wang Q."/>
            <person name="Van de Peer Y."/>
            <person name="Marchal K."/>
            <person name="Chen J."/>
        </authorList>
    </citation>
    <scope>NUCLEOTIDE SEQUENCE [LARGE SCALE GENOMIC DNA]</scope>
    <source>
        <tissue evidence="1">Leaf</tissue>
    </source>
</reference>